<dbReference type="GO" id="GO:0003984">
    <property type="term" value="F:acetolactate synthase activity"/>
    <property type="evidence" value="ECO:0007669"/>
    <property type="project" value="UniProtKB-EC"/>
</dbReference>
<evidence type="ECO:0000256" key="4">
    <source>
        <dbReference type="ARBA" id="ARBA00013145"/>
    </source>
</evidence>
<evidence type="ECO:0000256" key="7">
    <source>
        <dbReference type="ARBA" id="ARBA00022679"/>
    </source>
</evidence>
<dbReference type="InterPro" id="IPR012000">
    <property type="entry name" value="Thiamin_PyroP_enz_cen_dom"/>
</dbReference>
<dbReference type="EC" id="2.2.1.6" evidence="4 14"/>
<dbReference type="Pfam" id="PF00205">
    <property type="entry name" value="TPP_enzyme_M"/>
    <property type="match status" value="1"/>
</dbReference>
<dbReference type="Proteomes" id="UP000297998">
    <property type="component" value="Unassembled WGS sequence"/>
</dbReference>
<evidence type="ECO:0000256" key="8">
    <source>
        <dbReference type="ARBA" id="ARBA00022723"/>
    </source>
</evidence>
<keyword evidence="6" id="KW-0285">Flavoprotein</keyword>
<dbReference type="PANTHER" id="PTHR18968">
    <property type="entry name" value="THIAMINE PYROPHOSPHATE ENZYMES"/>
    <property type="match status" value="1"/>
</dbReference>
<dbReference type="AlphaFoldDB" id="A0A4Z1B0S7"/>
<evidence type="ECO:0000256" key="10">
    <source>
        <dbReference type="ARBA" id="ARBA00022842"/>
    </source>
</evidence>
<dbReference type="GO" id="GO:0050660">
    <property type="term" value="F:flavin adenine dinucleotide binding"/>
    <property type="evidence" value="ECO:0007669"/>
    <property type="project" value="InterPro"/>
</dbReference>
<dbReference type="SUPFAM" id="SSF52518">
    <property type="entry name" value="Thiamin diphosphate-binding fold (THDP-binding)"/>
    <property type="match status" value="2"/>
</dbReference>
<dbReference type="SUPFAM" id="SSF52467">
    <property type="entry name" value="DHS-like NAD/FAD-binding domain"/>
    <property type="match status" value="1"/>
</dbReference>
<dbReference type="Pfam" id="PF02775">
    <property type="entry name" value="TPP_enzyme_C"/>
    <property type="match status" value="1"/>
</dbReference>
<evidence type="ECO:0000259" key="15">
    <source>
        <dbReference type="Pfam" id="PF00205"/>
    </source>
</evidence>
<keyword evidence="12 14" id="KW-0100">Branched-chain amino acid biosynthesis</keyword>
<reference evidence="18 19" key="1">
    <citation type="submission" date="2019-03" db="EMBL/GenBank/DDBJ databases">
        <title>Empedobacter tilapiae sp. nov., isolated from an intestine of Nile tilapia Oreochromis niloticus.</title>
        <authorList>
            <person name="Kim Y.-O."/>
            <person name="Yoon J.-H."/>
        </authorList>
    </citation>
    <scope>NUCLEOTIDE SEQUENCE [LARGE SCALE GENOMIC DNA]</scope>
    <source>
        <strain evidence="18 19">MRS2</strain>
    </source>
</reference>
<keyword evidence="8 14" id="KW-0479">Metal-binding</keyword>
<dbReference type="InterPro" id="IPR029035">
    <property type="entry name" value="DHS-like_NAD/FAD-binding_dom"/>
</dbReference>
<evidence type="ECO:0000259" key="16">
    <source>
        <dbReference type="Pfam" id="PF02775"/>
    </source>
</evidence>
<sequence length="589" mass="65474">MESYTNTQSKSETLQKDALLTNNYKKNTGAYAVLESLINEKVEYIFGYPGGAIMPIYDALYDYSDTINHILVRHEQGATHAAEGYARATRKTSVVFATSGPGATNLVTGLADAFMDSVPMVCIVGQVPSTLLGTDAFQESNVMSVTKSVTKWNYQIVDENEIPEIIAKAFYVAKTGKPGPVVIEITKDAQIKTRTQDFHYPCFKELEKTVYMPENNSLKIELQRAADLLNNAKQPLLLVGNGVGIAKAEGEVLELAEKQNIPTACTLHGLSNFLSNHSLFAGMVGMHGNYAPNKLTNEADVILAVGMRFDDRVTGNINTYAKQAKIIHIEIDPSEVNKVIDAEIALLGDAKKVLQKLLPLLQTKSNPEWLEEFKKLDEEENFHVRNEAILPKENSLTMPQVMHQLSEKTKGEALIVADVGQHQMMAARYYNYNHPNSYYTSGGLGTMGFALPAAMGAKLGRPKREVIAVIGDGCFQMTIQEMATIAQYKIPVKIIVLNNHFLGMVRQWQSMFFDKRYSFVEMTNPDFAKVSEAFEVKAENVSETAELEGALERLLTSEESYLLNIQVKREEYVFPMITAGNSVSEIRLY</sequence>
<comment type="catalytic activity">
    <reaction evidence="13 14">
        <text>2 pyruvate + H(+) = (2S)-2-acetolactate + CO2</text>
        <dbReference type="Rhea" id="RHEA:25249"/>
        <dbReference type="ChEBI" id="CHEBI:15361"/>
        <dbReference type="ChEBI" id="CHEBI:15378"/>
        <dbReference type="ChEBI" id="CHEBI:16526"/>
        <dbReference type="ChEBI" id="CHEBI:58476"/>
        <dbReference type="EC" id="2.2.1.6"/>
    </reaction>
</comment>
<dbReference type="FunFam" id="3.40.50.970:FF:000007">
    <property type="entry name" value="Acetolactate synthase"/>
    <property type="match status" value="1"/>
</dbReference>
<dbReference type="EMBL" id="SRPE01000006">
    <property type="protein sequence ID" value="TGN26723.1"/>
    <property type="molecule type" value="Genomic_DNA"/>
</dbReference>
<dbReference type="PROSITE" id="PS00187">
    <property type="entry name" value="TPP_ENZYMES"/>
    <property type="match status" value="1"/>
</dbReference>
<keyword evidence="11 14" id="KW-0786">Thiamine pyrophosphate</keyword>
<dbReference type="InterPro" id="IPR012846">
    <property type="entry name" value="Acetolactate_synth_lsu"/>
</dbReference>
<dbReference type="InterPro" id="IPR039368">
    <property type="entry name" value="AHAS_TPP"/>
</dbReference>
<dbReference type="InterPro" id="IPR029061">
    <property type="entry name" value="THDP-binding"/>
</dbReference>
<dbReference type="Pfam" id="PF02776">
    <property type="entry name" value="TPP_enzyme_N"/>
    <property type="match status" value="1"/>
</dbReference>
<dbReference type="UniPathway" id="UPA00049">
    <property type="reaction ID" value="UER00059"/>
</dbReference>
<dbReference type="InterPro" id="IPR012001">
    <property type="entry name" value="Thiamin_PyroP_enz_TPP-bd_dom"/>
</dbReference>
<keyword evidence="7 14" id="KW-0808">Transferase</keyword>
<dbReference type="FunFam" id="3.40.50.970:FF:000016">
    <property type="entry name" value="Acetolactate synthase"/>
    <property type="match status" value="1"/>
</dbReference>
<protein>
    <recommendedName>
        <fullName evidence="4 14">Acetolactate synthase</fullName>
        <ecNumber evidence="4 14">2.2.1.6</ecNumber>
    </recommendedName>
</protein>
<dbReference type="OrthoDB" id="4494979at2"/>
<comment type="cofactor">
    <cofactor evidence="14">
        <name>thiamine diphosphate</name>
        <dbReference type="ChEBI" id="CHEBI:58937"/>
    </cofactor>
    <text evidence="14">Binds 1 thiamine pyrophosphate per subunit.</text>
</comment>
<name>A0A4Z1B0S7_9FLAO</name>
<keyword evidence="5 14" id="KW-0028">Amino-acid biosynthesis</keyword>
<dbReference type="Gene3D" id="3.40.50.970">
    <property type="match status" value="2"/>
</dbReference>
<comment type="caution">
    <text evidence="18">The sequence shown here is derived from an EMBL/GenBank/DDBJ whole genome shotgun (WGS) entry which is preliminary data.</text>
</comment>
<evidence type="ECO:0000256" key="12">
    <source>
        <dbReference type="ARBA" id="ARBA00023304"/>
    </source>
</evidence>
<dbReference type="NCBIfam" id="TIGR00118">
    <property type="entry name" value="acolac_lg"/>
    <property type="match status" value="1"/>
</dbReference>
<comment type="cofactor">
    <cofactor evidence="14">
        <name>Mg(2+)</name>
        <dbReference type="ChEBI" id="CHEBI:18420"/>
    </cofactor>
    <text evidence="14">Binds 1 Mg(2+) ion per subunit.</text>
</comment>
<dbReference type="FunFam" id="3.40.50.1220:FF:000008">
    <property type="entry name" value="Acetolactate synthase"/>
    <property type="match status" value="1"/>
</dbReference>
<dbReference type="Gene3D" id="3.40.50.1220">
    <property type="entry name" value="TPP-binding domain"/>
    <property type="match status" value="1"/>
</dbReference>
<dbReference type="CDD" id="cd02015">
    <property type="entry name" value="TPP_AHAS"/>
    <property type="match status" value="1"/>
</dbReference>
<evidence type="ECO:0000313" key="19">
    <source>
        <dbReference type="Proteomes" id="UP000297998"/>
    </source>
</evidence>
<feature type="domain" description="Thiamine pyrophosphate enzyme TPP-binding" evidence="16">
    <location>
        <begin position="418"/>
        <end position="565"/>
    </location>
</feature>
<evidence type="ECO:0000256" key="3">
    <source>
        <dbReference type="ARBA" id="ARBA00007812"/>
    </source>
</evidence>
<evidence type="ECO:0000256" key="1">
    <source>
        <dbReference type="ARBA" id="ARBA00004974"/>
    </source>
</evidence>
<keyword evidence="9" id="KW-0274">FAD</keyword>
<accession>A0A4Z1B0S7</accession>
<dbReference type="InterPro" id="IPR000399">
    <property type="entry name" value="TPP-bd_CS"/>
</dbReference>
<dbReference type="InterPro" id="IPR045229">
    <property type="entry name" value="TPP_enz"/>
</dbReference>
<evidence type="ECO:0000256" key="6">
    <source>
        <dbReference type="ARBA" id="ARBA00022630"/>
    </source>
</evidence>
<proteinExistence type="inferred from homology"/>
<evidence type="ECO:0000256" key="14">
    <source>
        <dbReference type="RuleBase" id="RU003591"/>
    </source>
</evidence>
<dbReference type="GO" id="GO:0030976">
    <property type="term" value="F:thiamine pyrophosphate binding"/>
    <property type="evidence" value="ECO:0007669"/>
    <property type="project" value="UniProtKB-UniRule"/>
</dbReference>
<dbReference type="GO" id="GO:0000287">
    <property type="term" value="F:magnesium ion binding"/>
    <property type="evidence" value="ECO:0007669"/>
    <property type="project" value="UniProtKB-UniRule"/>
</dbReference>
<comment type="pathway">
    <text evidence="1 14">Amino-acid biosynthesis; L-isoleucine biosynthesis; L-isoleucine from 2-oxobutanoate: step 1/4.</text>
</comment>
<keyword evidence="10 14" id="KW-0460">Magnesium</keyword>
<evidence type="ECO:0000256" key="2">
    <source>
        <dbReference type="ARBA" id="ARBA00005025"/>
    </source>
</evidence>
<dbReference type="CDD" id="cd07035">
    <property type="entry name" value="TPP_PYR_POX_like"/>
    <property type="match status" value="1"/>
</dbReference>
<evidence type="ECO:0000313" key="18">
    <source>
        <dbReference type="EMBL" id="TGN26723.1"/>
    </source>
</evidence>
<dbReference type="RefSeq" id="WP_135835630.1">
    <property type="nucleotide sequence ID" value="NZ_SRPE01000006.1"/>
</dbReference>
<dbReference type="GO" id="GO:0005948">
    <property type="term" value="C:acetolactate synthase complex"/>
    <property type="evidence" value="ECO:0007669"/>
    <property type="project" value="TreeGrafter"/>
</dbReference>
<comment type="similarity">
    <text evidence="3 14">Belongs to the TPP enzyme family.</text>
</comment>
<dbReference type="UniPathway" id="UPA00047">
    <property type="reaction ID" value="UER00055"/>
</dbReference>
<keyword evidence="19" id="KW-1185">Reference proteome</keyword>
<gene>
    <name evidence="18" type="primary">ilvB</name>
    <name evidence="18" type="ORF">E4J94_09770</name>
</gene>
<organism evidence="18 19">
    <name type="scientific">Empedobacter tilapiae</name>
    <dbReference type="NCBI Taxonomy" id="2491114"/>
    <lineage>
        <taxon>Bacteria</taxon>
        <taxon>Pseudomonadati</taxon>
        <taxon>Bacteroidota</taxon>
        <taxon>Flavobacteriia</taxon>
        <taxon>Flavobacteriales</taxon>
        <taxon>Weeksellaceae</taxon>
        <taxon>Empedobacter</taxon>
    </lineage>
</organism>
<feature type="domain" description="Thiamine pyrophosphate enzyme N-terminal TPP-binding" evidence="17">
    <location>
        <begin position="28"/>
        <end position="143"/>
    </location>
</feature>
<dbReference type="GO" id="GO:0009099">
    <property type="term" value="P:L-valine biosynthetic process"/>
    <property type="evidence" value="ECO:0007669"/>
    <property type="project" value="UniProtKB-UniPathway"/>
</dbReference>
<dbReference type="GO" id="GO:0009097">
    <property type="term" value="P:isoleucine biosynthetic process"/>
    <property type="evidence" value="ECO:0007669"/>
    <property type="project" value="UniProtKB-UniPathway"/>
</dbReference>
<dbReference type="InterPro" id="IPR011766">
    <property type="entry name" value="TPP_enzyme_TPP-bd"/>
</dbReference>
<evidence type="ECO:0000256" key="11">
    <source>
        <dbReference type="ARBA" id="ARBA00023052"/>
    </source>
</evidence>
<evidence type="ECO:0000256" key="13">
    <source>
        <dbReference type="ARBA" id="ARBA00048670"/>
    </source>
</evidence>
<feature type="domain" description="Thiamine pyrophosphate enzyme central" evidence="15">
    <location>
        <begin position="222"/>
        <end position="357"/>
    </location>
</feature>
<comment type="pathway">
    <text evidence="2 14">Amino-acid biosynthesis; L-valine biosynthesis; L-valine from pyruvate: step 1/4.</text>
</comment>
<evidence type="ECO:0000256" key="9">
    <source>
        <dbReference type="ARBA" id="ARBA00022827"/>
    </source>
</evidence>
<evidence type="ECO:0000256" key="5">
    <source>
        <dbReference type="ARBA" id="ARBA00022605"/>
    </source>
</evidence>
<evidence type="ECO:0000259" key="17">
    <source>
        <dbReference type="Pfam" id="PF02776"/>
    </source>
</evidence>
<dbReference type="PANTHER" id="PTHR18968:SF13">
    <property type="entry name" value="ACETOLACTATE SYNTHASE CATALYTIC SUBUNIT, MITOCHONDRIAL"/>
    <property type="match status" value="1"/>
</dbReference>